<dbReference type="InterPro" id="IPR039422">
    <property type="entry name" value="MarR/SlyA-like"/>
</dbReference>
<organism evidence="3 4">
    <name type="scientific">Bradyrhizobium niftali</name>
    <dbReference type="NCBI Taxonomy" id="2560055"/>
    <lineage>
        <taxon>Bacteria</taxon>
        <taxon>Pseudomonadati</taxon>
        <taxon>Pseudomonadota</taxon>
        <taxon>Alphaproteobacteria</taxon>
        <taxon>Hyphomicrobiales</taxon>
        <taxon>Nitrobacteraceae</taxon>
        <taxon>Bradyrhizobium</taxon>
    </lineage>
</organism>
<dbReference type="SMART" id="SM00347">
    <property type="entry name" value="HTH_MARR"/>
    <property type="match status" value="1"/>
</dbReference>
<evidence type="ECO:0000313" key="4">
    <source>
        <dbReference type="Proteomes" id="UP000297966"/>
    </source>
</evidence>
<dbReference type="OrthoDB" id="8264636at2"/>
<keyword evidence="4" id="KW-1185">Reference proteome</keyword>
<dbReference type="InterPro" id="IPR036390">
    <property type="entry name" value="WH_DNA-bd_sf"/>
</dbReference>
<dbReference type="SUPFAM" id="SSF46785">
    <property type="entry name" value="Winged helix' DNA-binding domain"/>
    <property type="match status" value="1"/>
</dbReference>
<protein>
    <submittedName>
        <fullName evidence="3">MarR family transcriptional regulator</fullName>
    </submittedName>
</protein>
<dbReference type="InterPro" id="IPR000835">
    <property type="entry name" value="HTH_MarR-typ"/>
</dbReference>
<comment type="caution">
    <text evidence="3">The sequence shown here is derived from an EMBL/GenBank/DDBJ whole genome shotgun (WGS) entry which is preliminary data.</text>
</comment>
<dbReference type="RefSeq" id="WP_135174390.1">
    <property type="nucleotide sequence ID" value="NZ_SPQT01000005.1"/>
</dbReference>
<feature type="domain" description="HTH marR-type" evidence="2">
    <location>
        <begin position="26"/>
        <end position="168"/>
    </location>
</feature>
<dbReference type="Gene3D" id="1.10.10.10">
    <property type="entry name" value="Winged helix-like DNA-binding domain superfamily/Winged helix DNA-binding domain"/>
    <property type="match status" value="1"/>
</dbReference>
<proteinExistence type="predicted"/>
<dbReference type="AlphaFoldDB" id="A0A4Y9LZG1"/>
<feature type="region of interest" description="Disordered" evidence="1">
    <location>
        <begin position="1"/>
        <end position="27"/>
    </location>
</feature>
<name>A0A4Y9LZG1_9BRAD</name>
<evidence type="ECO:0000313" key="3">
    <source>
        <dbReference type="EMBL" id="TFV48217.1"/>
    </source>
</evidence>
<accession>A0A4Y9LZG1</accession>
<dbReference type="PROSITE" id="PS50995">
    <property type="entry name" value="HTH_MARR_2"/>
    <property type="match status" value="1"/>
</dbReference>
<dbReference type="InterPro" id="IPR036388">
    <property type="entry name" value="WH-like_DNA-bd_sf"/>
</dbReference>
<dbReference type="PANTHER" id="PTHR33164:SF101">
    <property type="entry name" value="TRANSCRIPTIONAL REPRESSOR MPRA"/>
    <property type="match status" value="1"/>
</dbReference>
<dbReference type="Pfam" id="PF01047">
    <property type="entry name" value="MarR"/>
    <property type="match status" value="1"/>
</dbReference>
<dbReference type="Proteomes" id="UP000297966">
    <property type="component" value="Unassembled WGS sequence"/>
</dbReference>
<dbReference type="GO" id="GO:0003700">
    <property type="term" value="F:DNA-binding transcription factor activity"/>
    <property type="evidence" value="ECO:0007669"/>
    <property type="project" value="InterPro"/>
</dbReference>
<sequence>MPPAKRGKVTTALQSLPSAPTSRTSSAESRDFLRRIGWDIDSINVHLCELRRHTARELGITGPQWMILMALEDLDNGDGVPVHVVSNRLGVNGSFVTTQSKLLEKRGFIRRKRSTSDARVVQMSLSTKTTKQLATLSTQQDTIEQFVVGDFDDRELSEFASKLSMLKDRLKNACLKVSLDL</sequence>
<gene>
    <name evidence="3" type="ORF">E4K65_12335</name>
</gene>
<dbReference type="PANTHER" id="PTHR33164">
    <property type="entry name" value="TRANSCRIPTIONAL REGULATOR, MARR FAMILY"/>
    <property type="match status" value="1"/>
</dbReference>
<dbReference type="GO" id="GO:0006950">
    <property type="term" value="P:response to stress"/>
    <property type="evidence" value="ECO:0007669"/>
    <property type="project" value="TreeGrafter"/>
</dbReference>
<evidence type="ECO:0000256" key="1">
    <source>
        <dbReference type="SAM" id="MobiDB-lite"/>
    </source>
</evidence>
<evidence type="ECO:0000259" key="2">
    <source>
        <dbReference type="PROSITE" id="PS50995"/>
    </source>
</evidence>
<feature type="compositionally biased region" description="Polar residues" evidence="1">
    <location>
        <begin position="11"/>
        <end position="27"/>
    </location>
</feature>
<reference evidence="3 4" key="1">
    <citation type="submission" date="2019-03" db="EMBL/GenBank/DDBJ databases">
        <title>Bradyrhizobium diversity isolated from nodules of Chamaecrista fasciculata.</title>
        <authorList>
            <person name="Klepa M.S."/>
            <person name="Urquiaga M.O."/>
            <person name="Hungria M."/>
            <person name="Delamuta J.R."/>
        </authorList>
    </citation>
    <scope>NUCLEOTIDE SEQUENCE [LARGE SCALE GENOMIC DNA]</scope>
    <source>
        <strain evidence="3 4">CNPSo 3448</strain>
    </source>
</reference>
<dbReference type="EMBL" id="SPQT01000005">
    <property type="protein sequence ID" value="TFV48217.1"/>
    <property type="molecule type" value="Genomic_DNA"/>
</dbReference>